<dbReference type="AlphaFoldDB" id="M0M5I4"/>
<proteinExistence type="predicted"/>
<dbReference type="OrthoDB" id="229248at2157"/>
<feature type="compositionally biased region" description="Basic and acidic residues" evidence="1">
    <location>
        <begin position="1"/>
        <end position="20"/>
    </location>
</feature>
<dbReference type="EMBL" id="AOMB01000010">
    <property type="protein sequence ID" value="EMA40663.1"/>
    <property type="molecule type" value="Genomic_DNA"/>
</dbReference>
<gene>
    <name evidence="2" type="ORF">C447_04056</name>
</gene>
<name>M0M5I4_9EURY</name>
<comment type="caution">
    <text evidence="2">The sequence shown here is derived from an EMBL/GenBank/DDBJ whole genome shotgun (WGS) entry which is preliminary data.</text>
</comment>
<dbReference type="PATRIC" id="fig|1132509.6.peg.942"/>
<sequence>MAREFTDDDRGSTVLDHEGTELGSVTDVRDGRAHVKTDDTASESGVIDEIKSALGWDDGNDTHELRGDDVETINDTEVRLKRM</sequence>
<feature type="region of interest" description="Disordered" evidence="1">
    <location>
        <begin position="1"/>
        <end position="44"/>
    </location>
</feature>
<feature type="compositionally biased region" description="Basic and acidic residues" evidence="1">
    <location>
        <begin position="27"/>
        <end position="39"/>
    </location>
</feature>
<keyword evidence="3" id="KW-1185">Reference proteome</keyword>
<organism evidence="2 3">
    <name type="scientific">Halococcus hamelinensis 100A6</name>
    <dbReference type="NCBI Taxonomy" id="1132509"/>
    <lineage>
        <taxon>Archaea</taxon>
        <taxon>Methanobacteriati</taxon>
        <taxon>Methanobacteriota</taxon>
        <taxon>Stenosarchaea group</taxon>
        <taxon>Halobacteria</taxon>
        <taxon>Halobacteriales</taxon>
        <taxon>Halococcaceae</taxon>
        <taxon>Halococcus</taxon>
    </lineage>
</organism>
<dbReference type="Proteomes" id="UP000011566">
    <property type="component" value="Unassembled WGS sequence"/>
</dbReference>
<dbReference type="RefSeq" id="WP_007691175.1">
    <property type="nucleotide sequence ID" value="NZ_AJRK01000393.1"/>
</dbReference>
<evidence type="ECO:0000313" key="2">
    <source>
        <dbReference type="EMBL" id="EMA40663.1"/>
    </source>
</evidence>
<reference evidence="2 3" key="1">
    <citation type="journal article" date="2014" name="PLoS Genet.">
        <title>Phylogenetically driven sequencing of extremely halophilic archaea reveals strategies for static and dynamic osmo-response.</title>
        <authorList>
            <person name="Becker E.A."/>
            <person name="Seitzer P.M."/>
            <person name="Tritt A."/>
            <person name="Larsen D."/>
            <person name="Krusor M."/>
            <person name="Yao A.I."/>
            <person name="Wu D."/>
            <person name="Madern D."/>
            <person name="Eisen J.A."/>
            <person name="Darling A.E."/>
            <person name="Facciotti M.T."/>
        </authorList>
    </citation>
    <scope>NUCLEOTIDE SEQUENCE [LARGE SCALE GENOMIC DNA]</scope>
    <source>
        <strain evidence="2 3">100A6</strain>
    </source>
</reference>
<evidence type="ECO:0000313" key="3">
    <source>
        <dbReference type="Proteomes" id="UP000011566"/>
    </source>
</evidence>
<evidence type="ECO:0008006" key="4">
    <source>
        <dbReference type="Google" id="ProtNLM"/>
    </source>
</evidence>
<accession>M0M5I4</accession>
<dbReference type="eggNOG" id="arCOG08931">
    <property type="taxonomic scope" value="Archaea"/>
</dbReference>
<evidence type="ECO:0000256" key="1">
    <source>
        <dbReference type="SAM" id="MobiDB-lite"/>
    </source>
</evidence>
<protein>
    <recommendedName>
        <fullName evidence="4">PRC-barrel domain-containing protein</fullName>
    </recommendedName>
</protein>